<dbReference type="GO" id="GO:0016791">
    <property type="term" value="F:phosphatase activity"/>
    <property type="evidence" value="ECO:0007669"/>
    <property type="project" value="UniProtKB-ARBA"/>
</dbReference>
<dbReference type="InterPro" id="IPR000387">
    <property type="entry name" value="Tyr_Pase_dom"/>
</dbReference>
<sequence length="193" mass="21658">MADWVIATVDQYIPAGTRLFRSSAPGYLGHDEKQELTDSQINTLLEKQIKCIFSLNSEPYSEATQGMLGQADITYIHYGVKDFRAPSGEIMRAGYDSLMLHNSMLVHCGAGYGRTGTLVTAVQLYATDGSSPEESKWESVNHVEEEPQMEALRKLRSSLRLKKDQLGIGCVIMRILTNQLLIVYFSRFTDELK</sequence>
<dbReference type="PROSITE" id="PS50056">
    <property type="entry name" value="TYR_PHOSPHATASE_2"/>
    <property type="match status" value="1"/>
</dbReference>
<dbReference type="STRING" id="1108050.A0A0B7G1L8"/>
<dbReference type="EMBL" id="LN679778">
    <property type="protein sequence ID" value="CEL62362.1"/>
    <property type="molecule type" value="Genomic_DNA"/>
</dbReference>
<dbReference type="InterPro" id="IPR057023">
    <property type="entry name" value="PTP-SAK"/>
</dbReference>
<dbReference type="Proteomes" id="UP000059188">
    <property type="component" value="Unassembled WGS sequence"/>
</dbReference>
<evidence type="ECO:0000259" key="2">
    <source>
        <dbReference type="PROSITE" id="PS50056"/>
    </source>
</evidence>
<name>A0A0B7G1L8_THACB</name>
<gene>
    <name evidence="3" type="ORF">RSOLAG1IB_12558</name>
</gene>
<dbReference type="Gene3D" id="3.90.190.10">
    <property type="entry name" value="Protein tyrosine phosphatase superfamily"/>
    <property type="match status" value="1"/>
</dbReference>
<organism evidence="3 4">
    <name type="scientific">Thanatephorus cucumeris (strain AG1-IB / isolate 7/3/14)</name>
    <name type="common">Lettuce bottom rot fungus</name>
    <name type="synonym">Rhizoctonia solani</name>
    <dbReference type="NCBI Taxonomy" id="1108050"/>
    <lineage>
        <taxon>Eukaryota</taxon>
        <taxon>Fungi</taxon>
        <taxon>Dikarya</taxon>
        <taxon>Basidiomycota</taxon>
        <taxon>Agaricomycotina</taxon>
        <taxon>Agaricomycetes</taxon>
        <taxon>Cantharellales</taxon>
        <taxon>Ceratobasidiaceae</taxon>
        <taxon>Rhizoctonia</taxon>
        <taxon>Rhizoctonia solani AG-1</taxon>
    </lineage>
</organism>
<keyword evidence="4" id="KW-1185">Reference proteome</keyword>
<dbReference type="PROSITE" id="PS00383">
    <property type="entry name" value="TYR_PHOSPHATASE_1"/>
    <property type="match status" value="1"/>
</dbReference>
<protein>
    <recommendedName>
        <fullName evidence="2">Tyrosine specific protein phosphatases domain-containing protein</fullName>
    </recommendedName>
</protein>
<dbReference type="AlphaFoldDB" id="A0A0B7G1L8"/>
<dbReference type="InterPro" id="IPR016130">
    <property type="entry name" value="Tyr_Pase_AS"/>
</dbReference>
<feature type="domain" description="Tyrosine specific protein phosphatases" evidence="2">
    <location>
        <begin position="104"/>
        <end position="167"/>
    </location>
</feature>
<dbReference type="OrthoDB" id="432447at2759"/>
<dbReference type="SUPFAM" id="SSF52799">
    <property type="entry name" value="(Phosphotyrosine protein) phosphatases II"/>
    <property type="match status" value="1"/>
</dbReference>
<proteinExistence type="predicted"/>
<dbReference type="InterPro" id="IPR029021">
    <property type="entry name" value="Prot-tyrosine_phosphatase-like"/>
</dbReference>
<reference evidence="3 4" key="1">
    <citation type="submission" date="2014-11" db="EMBL/GenBank/DDBJ databases">
        <authorList>
            <person name="Wibberg Daniel"/>
        </authorList>
    </citation>
    <scope>NUCLEOTIDE SEQUENCE [LARGE SCALE GENOMIC DNA]</scope>
    <source>
        <strain evidence="3">Rhizoctonia solani AG1-IB 7/3/14</strain>
    </source>
</reference>
<evidence type="ECO:0000256" key="1">
    <source>
        <dbReference type="ARBA" id="ARBA00022801"/>
    </source>
</evidence>
<evidence type="ECO:0000313" key="3">
    <source>
        <dbReference type="EMBL" id="CEL62362.1"/>
    </source>
</evidence>
<accession>A0A0B7G1L8</accession>
<evidence type="ECO:0000313" key="4">
    <source>
        <dbReference type="Proteomes" id="UP000059188"/>
    </source>
</evidence>
<keyword evidence="1" id="KW-0378">Hydrolase</keyword>
<dbReference type="Pfam" id="PF22784">
    <property type="entry name" value="PTP-SAK"/>
    <property type="match status" value="1"/>
</dbReference>